<dbReference type="GO" id="GO:0003677">
    <property type="term" value="F:DNA binding"/>
    <property type="evidence" value="ECO:0007669"/>
    <property type="project" value="UniProtKB-KW"/>
</dbReference>
<dbReference type="InterPro" id="IPR009057">
    <property type="entry name" value="Homeodomain-like_sf"/>
</dbReference>
<dbReference type="InterPro" id="IPR006600">
    <property type="entry name" value="HTH_CenpB_DNA-bd_dom"/>
</dbReference>
<keyword evidence="1" id="KW-0238">DNA-binding</keyword>
<evidence type="ECO:0000313" key="4">
    <source>
        <dbReference type="Proteomes" id="UP000054928"/>
    </source>
</evidence>
<accession>A0A0P1AS12</accession>
<sequence length="150" mass="17432">MVAKPHQLRFPGGGRKPVSSTMEDLLYDEIINKRLKKEKVTKTWISDMGAAIYASLREDDILQERFAASQHWVANFMARYGLSLRRRTNLTVLTDEVVIERAVSNMRFLQEQRPHNYQDWFVAQHDVYGTLFRESYKTDGNSSVDGCFQP</sequence>
<evidence type="ECO:0000313" key="3">
    <source>
        <dbReference type="EMBL" id="CEG44436.1"/>
    </source>
</evidence>
<dbReference type="Proteomes" id="UP000054928">
    <property type="component" value="Unassembled WGS sequence"/>
</dbReference>
<evidence type="ECO:0000259" key="2">
    <source>
        <dbReference type="PROSITE" id="PS51253"/>
    </source>
</evidence>
<dbReference type="PROSITE" id="PS51253">
    <property type="entry name" value="HTH_CENPB"/>
    <property type="match status" value="1"/>
</dbReference>
<name>A0A0P1AS12_PLAHL</name>
<dbReference type="EMBL" id="CCYD01001204">
    <property type="protein sequence ID" value="CEG44436.1"/>
    <property type="molecule type" value="Genomic_DNA"/>
</dbReference>
<feature type="domain" description="HTH CENPB-type" evidence="2">
    <location>
        <begin position="10"/>
        <end position="86"/>
    </location>
</feature>
<reference evidence="4" key="1">
    <citation type="submission" date="2014-09" db="EMBL/GenBank/DDBJ databases">
        <authorList>
            <person name="Sharma Rahul"/>
            <person name="Thines Marco"/>
        </authorList>
    </citation>
    <scope>NUCLEOTIDE SEQUENCE [LARGE SCALE GENOMIC DNA]</scope>
</reference>
<dbReference type="RefSeq" id="XP_024580805.1">
    <property type="nucleotide sequence ID" value="XM_024730538.1"/>
</dbReference>
<dbReference type="SMART" id="SM00674">
    <property type="entry name" value="CENPB"/>
    <property type="match status" value="1"/>
</dbReference>
<dbReference type="AlphaFoldDB" id="A0A0P1AS12"/>
<proteinExistence type="predicted"/>
<evidence type="ECO:0000256" key="1">
    <source>
        <dbReference type="ARBA" id="ARBA00023125"/>
    </source>
</evidence>
<dbReference type="Gene3D" id="1.10.10.60">
    <property type="entry name" value="Homeodomain-like"/>
    <property type="match status" value="1"/>
</dbReference>
<dbReference type="OrthoDB" id="100386at2759"/>
<dbReference type="GeneID" id="36395858"/>
<keyword evidence="4" id="KW-1185">Reference proteome</keyword>
<dbReference type="SUPFAM" id="SSF46689">
    <property type="entry name" value="Homeodomain-like"/>
    <property type="match status" value="1"/>
</dbReference>
<dbReference type="Pfam" id="PF03221">
    <property type="entry name" value="HTH_Tnp_Tc5"/>
    <property type="match status" value="1"/>
</dbReference>
<protein>
    <recommendedName>
        <fullName evidence="2">HTH CENPB-type domain-containing protein</fullName>
    </recommendedName>
</protein>
<organism evidence="3 4">
    <name type="scientific">Plasmopara halstedii</name>
    <name type="common">Downy mildew of sunflower</name>
    <dbReference type="NCBI Taxonomy" id="4781"/>
    <lineage>
        <taxon>Eukaryota</taxon>
        <taxon>Sar</taxon>
        <taxon>Stramenopiles</taxon>
        <taxon>Oomycota</taxon>
        <taxon>Peronosporomycetes</taxon>
        <taxon>Peronosporales</taxon>
        <taxon>Peronosporaceae</taxon>
        <taxon>Plasmopara</taxon>
    </lineage>
</organism>